<feature type="compositionally biased region" description="Basic and acidic residues" evidence="1">
    <location>
        <begin position="728"/>
        <end position="737"/>
    </location>
</feature>
<feature type="compositionally biased region" description="Polar residues" evidence="1">
    <location>
        <begin position="515"/>
        <end position="525"/>
    </location>
</feature>
<evidence type="ECO:0000256" key="2">
    <source>
        <dbReference type="SAM" id="Phobius"/>
    </source>
</evidence>
<feature type="compositionally biased region" description="Low complexity" evidence="1">
    <location>
        <begin position="528"/>
        <end position="541"/>
    </location>
</feature>
<dbReference type="PANTHER" id="PTHR34059">
    <property type="entry name" value="EXPRESSED PROTEIN"/>
    <property type="match status" value="1"/>
</dbReference>
<evidence type="ECO:0000256" key="1">
    <source>
        <dbReference type="SAM" id="MobiDB-lite"/>
    </source>
</evidence>
<feature type="region of interest" description="Disordered" evidence="1">
    <location>
        <begin position="728"/>
        <end position="804"/>
    </location>
</feature>
<protein>
    <submittedName>
        <fullName evidence="3">Uncharacterized protein</fullName>
    </submittedName>
</protein>
<gene>
    <name evidence="3" type="ORF">PIB30_034839</name>
</gene>
<keyword evidence="4" id="KW-1185">Reference proteome</keyword>
<name>A0ABU6XD20_9FABA</name>
<keyword evidence="2" id="KW-0472">Membrane</keyword>
<feature type="compositionally biased region" description="Low complexity" evidence="1">
    <location>
        <begin position="759"/>
        <end position="772"/>
    </location>
</feature>
<feature type="compositionally biased region" description="Polar residues" evidence="1">
    <location>
        <begin position="686"/>
        <end position="696"/>
    </location>
</feature>
<reference evidence="3 4" key="1">
    <citation type="journal article" date="2023" name="Plants (Basel)">
        <title>Bridging the Gap: Combining Genomics and Transcriptomics Approaches to Understand Stylosanthes scabra, an Orphan Legume from the Brazilian Caatinga.</title>
        <authorList>
            <person name="Ferreira-Neto J.R.C."/>
            <person name="da Silva M.D."/>
            <person name="Binneck E."/>
            <person name="de Melo N.F."/>
            <person name="da Silva R.H."/>
            <person name="de Melo A.L.T.M."/>
            <person name="Pandolfi V."/>
            <person name="Bustamante F.O."/>
            <person name="Brasileiro-Vidal A.C."/>
            <person name="Benko-Iseppon A.M."/>
        </authorList>
    </citation>
    <scope>NUCLEOTIDE SEQUENCE [LARGE SCALE GENOMIC DNA]</scope>
    <source>
        <tissue evidence="3">Leaves</tissue>
    </source>
</reference>
<feature type="compositionally biased region" description="Polar residues" evidence="1">
    <location>
        <begin position="664"/>
        <end position="673"/>
    </location>
</feature>
<feature type="transmembrane region" description="Helical" evidence="2">
    <location>
        <begin position="41"/>
        <end position="62"/>
    </location>
</feature>
<dbReference type="EMBL" id="JASCZI010211612">
    <property type="protein sequence ID" value="MED6195099.1"/>
    <property type="molecule type" value="Genomic_DNA"/>
</dbReference>
<dbReference type="PANTHER" id="PTHR34059:SF6">
    <property type="entry name" value="DUF4408 DOMAIN-CONTAINING PROTEIN"/>
    <property type="match status" value="1"/>
</dbReference>
<feature type="region of interest" description="Disordered" evidence="1">
    <location>
        <begin position="258"/>
        <end position="285"/>
    </location>
</feature>
<feature type="transmembrane region" description="Helical" evidence="2">
    <location>
        <begin position="74"/>
        <end position="92"/>
    </location>
</feature>
<dbReference type="InterPro" id="IPR008480">
    <property type="entry name" value="DUF761_pln"/>
</dbReference>
<feature type="compositionally biased region" description="Polar residues" evidence="1">
    <location>
        <begin position="267"/>
        <end position="277"/>
    </location>
</feature>
<sequence>MADSTTTPYTTTKPHSPFTSRIHHPKPSTTNVKKGKSCSGFILKCIFLSLFLVALPLFPSQAPDFVSQTILTKFWELLHLLFVGIAVAYGLFSRRHNVDLEFEPSQIDTTHSTSNNSFDSLPGSYYVPKMFPDSEVFGGDETQNLDPCVVGYDDDKRLVMSSWDPNQYFENGSAVGVLDEQYNKPNLQDSGGDGGLGYSVGYDGNGNNVVQSWSSEYYHSEPVVVVSQPYKNIGEFGDQVDDGYRPLGLPVRSLRSVPKEVDGNGTRYANESDSSGVSFKGADQGRDREFGDLGASNLENRFNAGSGGAFASPSPIPWNLRPRKLEREKRHGNVTHPSHFRPLSVDETKFEEFGSRSLQSSISFPFHAGMYSSFDSITPDSMNFQEEEMKKRETSSYAPAPEKMNFQEEDTMPKASYVPPAVENMSFPEEDKRQRKTTFVPASQIANFQEDTGQRKKYYVPAENLNFEEVNSGKKISQASSSRNRRNRTKGKYAAVSYPSNSRPISVDETPHESPASQPFQSMEPFTSHPSMHSSLGLSSSDNMNVQREDMEQHKTSPVHVSENMNFKEEDMAQTEDVNFQAEDMEQQKTSCVPASENTNFQEAELGKVTEGSSSRTARMGAKGKRPAVSHPSHVMPTSETQFESLSSRSFQSTGSFSSRASLDSVSSENMNLQREDSAEKKSAHGSYSNSSSPQARSDGETSLRPSHAHAHAHARGYSIGSLLEDDMKSDMNDDLRNLLGTHGNRSENTKLGMHQLDSGKSSSLAKSPSRGKSVRTRRAGGLTLGTMRVGETPSKQTDEKVEKKPNNVESVLMRKDKVKVEEVDLSLKEISKKSLESYPPKPELIFSSHLLRDKPEPSKKVSDEDLEIDLDLEDVQTSSDDERMSECVNDSGLDSEVDKKASEFIAKFKAQIRLQKSGSVERSKGQKIMGNYIR</sequence>
<dbReference type="Proteomes" id="UP001341840">
    <property type="component" value="Unassembled WGS sequence"/>
</dbReference>
<evidence type="ECO:0000313" key="4">
    <source>
        <dbReference type="Proteomes" id="UP001341840"/>
    </source>
</evidence>
<feature type="compositionally biased region" description="Polar residues" evidence="1">
    <location>
        <begin position="588"/>
        <end position="602"/>
    </location>
</feature>
<organism evidence="3 4">
    <name type="scientific">Stylosanthes scabra</name>
    <dbReference type="NCBI Taxonomy" id="79078"/>
    <lineage>
        <taxon>Eukaryota</taxon>
        <taxon>Viridiplantae</taxon>
        <taxon>Streptophyta</taxon>
        <taxon>Embryophyta</taxon>
        <taxon>Tracheophyta</taxon>
        <taxon>Spermatophyta</taxon>
        <taxon>Magnoliopsida</taxon>
        <taxon>eudicotyledons</taxon>
        <taxon>Gunneridae</taxon>
        <taxon>Pentapetalae</taxon>
        <taxon>rosids</taxon>
        <taxon>fabids</taxon>
        <taxon>Fabales</taxon>
        <taxon>Fabaceae</taxon>
        <taxon>Papilionoideae</taxon>
        <taxon>50 kb inversion clade</taxon>
        <taxon>dalbergioids sensu lato</taxon>
        <taxon>Dalbergieae</taxon>
        <taxon>Pterocarpus clade</taxon>
        <taxon>Stylosanthes</taxon>
    </lineage>
</organism>
<feature type="region of interest" description="Disordered" evidence="1">
    <location>
        <begin position="473"/>
        <end position="714"/>
    </location>
</feature>
<proteinExistence type="predicted"/>
<feature type="compositionally biased region" description="Basic and acidic residues" evidence="1">
    <location>
        <begin position="674"/>
        <end position="683"/>
    </location>
</feature>
<feature type="compositionally biased region" description="Low complexity" evidence="1">
    <location>
        <begin position="645"/>
        <end position="662"/>
    </location>
</feature>
<keyword evidence="2" id="KW-1133">Transmembrane helix</keyword>
<keyword evidence="2" id="KW-0812">Transmembrane</keyword>
<feature type="compositionally biased region" description="Low complexity" evidence="1">
    <location>
        <begin position="1"/>
        <end position="12"/>
    </location>
</feature>
<comment type="caution">
    <text evidence="3">The sequence shown here is derived from an EMBL/GenBank/DDBJ whole genome shotgun (WGS) entry which is preliminary data.</text>
</comment>
<dbReference type="Pfam" id="PF05553">
    <property type="entry name" value="DUF761"/>
    <property type="match status" value="1"/>
</dbReference>
<evidence type="ECO:0000313" key="3">
    <source>
        <dbReference type="EMBL" id="MED6195099.1"/>
    </source>
</evidence>
<feature type="region of interest" description="Disordered" evidence="1">
    <location>
        <begin position="1"/>
        <end position="31"/>
    </location>
</feature>
<accession>A0ABU6XD20</accession>